<reference evidence="1" key="1">
    <citation type="submission" date="2014-11" db="EMBL/GenBank/DDBJ databases">
        <authorList>
            <person name="Amaro Gonzalez C."/>
        </authorList>
    </citation>
    <scope>NUCLEOTIDE SEQUENCE</scope>
</reference>
<organism evidence="1">
    <name type="scientific">Anguilla anguilla</name>
    <name type="common">European freshwater eel</name>
    <name type="synonym">Muraena anguilla</name>
    <dbReference type="NCBI Taxonomy" id="7936"/>
    <lineage>
        <taxon>Eukaryota</taxon>
        <taxon>Metazoa</taxon>
        <taxon>Chordata</taxon>
        <taxon>Craniata</taxon>
        <taxon>Vertebrata</taxon>
        <taxon>Euteleostomi</taxon>
        <taxon>Actinopterygii</taxon>
        <taxon>Neopterygii</taxon>
        <taxon>Teleostei</taxon>
        <taxon>Anguilliformes</taxon>
        <taxon>Anguillidae</taxon>
        <taxon>Anguilla</taxon>
    </lineage>
</organism>
<proteinExistence type="predicted"/>
<dbReference type="AlphaFoldDB" id="A0A0E9RVE5"/>
<protein>
    <submittedName>
        <fullName evidence="1">Uncharacterized protein</fullName>
    </submittedName>
</protein>
<accession>A0A0E9RVE5</accession>
<evidence type="ECO:0000313" key="1">
    <source>
        <dbReference type="EMBL" id="JAH33099.1"/>
    </source>
</evidence>
<name>A0A0E9RVE5_ANGAN</name>
<reference evidence="1" key="2">
    <citation type="journal article" date="2015" name="Fish Shellfish Immunol.">
        <title>Early steps in the European eel (Anguilla anguilla)-Vibrio vulnificus interaction in the gills: Role of the RtxA13 toxin.</title>
        <authorList>
            <person name="Callol A."/>
            <person name="Pajuelo D."/>
            <person name="Ebbesson L."/>
            <person name="Teles M."/>
            <person name="MacKenzie S."/>
            <person name="Amaro C."/>
        </authorList>
    </citation>
    <scope>NUCLEOTIDE SEQUENCE</scope>
</reference>
<dbReference type="EMBL" id="GBXM01075478">
    <property type="protein sequence ID" value="JAH33099.1"/>
    <property type="molecule type" value="Transcribed_RNA"/>
</dbReference>
<sequence length="67" mass="7556">MQASAHRTETKAHSAGVMGKACMINCQVVCGNYKSHCSIDLYQIAFHSCCLFLYLNNIICVWEWQLA</sequence>